<sequence>MTRNYAKIYRIWLAVEIVLLLLIGIISSVLSLLYYSKHIPLPLAIGSIMQLIIIQGSLIGIRYMAIKTSLRYESKWIYVELTCTGCILIALGCVIILSFGFCFSGQITQGIIMGILALIILSVVATKFLIGYHVAYTLDEKRFNSFNVNIV</sequence>
<feature type="transmembrane region" description="Helical" evidence="1">
    <location>
        <begin position="12"/>
        <end position="35"/>
    </location>
</feature>
<proteinExistence type="predicted"/>
<dbReference type="AlphaFoldDB" id="A0A0K2V7R3"/>
<feature type="transmembrane region" description="Helical" evidence="1">
    <location>
        <begin position="77"/>
        <end position="99"/>
    </location>
</feature>
<protein>
    <submittedName>
        <fullName evidence="2">Uncharacterized protein</fullName>
    </submittedName>
</protein>
<organism evidence="2">
    <name type="scientific">Lepeophtheirus salmonis</name>
    <name type="common">Salmon louse</name>
    <name type="synonym">Caligus salmonis</name>
    <dbReference type="NCBI Taxonomy" id="72036"/>
    <lineage>
        <taxon>Eukaryota</taxon>
        <taxon>Metazoa</taxon>
        <taxon>Ecdysozoa</taxon>
        <taxon>Arthropoda</taxon>
        <taxon>Crustacea</taxon>
        <taxon>Multicrustacea</taxon>
        <taxon>Hexanauplia</taxon>
        <taxon>Copepoda</taxon>
        <taxon>Siphonostomatoida</taxon>
        <taxon>Caligidae</taxon>
        <taxon>Lepeophtheirus</taxon>
    </lineage>
</organism>
<feature type="transmembrane region" description="Helical" evidence="1">
    <location>
        <begin position="111"/>
        <end position="135"/>
    </location>
</feature>
<evidence type="ECO:0000256" key="1">
    <source>
        <dbReference type="SAM" id="Phobius"/>
    </source>
</evidence>
<name>A0A0K2V7R3_LEPSM</name>
<reference evidence="2" key="1">
    <citation type="submission" date="2014-05" db="EMBL/GenBank/DDBJ databases">
        <authorList>
            <person name="Chronopoulou M."/>
        </authorList>
    </citation>
    <scope>NUCLEOTIDE SEQUENCE</scope>
    <source>
        <tissue evidence="2">Whole organism</tissue>
    </source>
</reference>
<accession>A0A0K2V7R3</accession>
<dbReference type="EMBL" id="HACA01029217">
    <property type="protein sequence ID" value="CDW46578.1"/>
    <property type="molecule type" value="Transcribed_RNA"/>
</dbReference>
<evidence type="ECO:0000313" key="2">
    <source>
        <dbReference type="EMBL" id="CDW46578.1"/>
    </source>
</evidence>
<keyword evidence="1" id="KW-1133">Transmembrane helix</keyword>
<keyword evidence="1" id="KW-0812">Transmembrane</keyword>
<keyword evidence="1" id="KW-0472">Membrane</keyword>
<feature type="transmembrane region" description="Helical" evidence="1">
    <location>
        <begin position="41"/>
        <end position="65"/>
    </location>
</feature>